<protein>
    <recommendedName>
        <fullName evidence="9">Heme haloperoxidase family profile domain-containing protein</fullName>
    </recommendedName>
</protein>
<evidence type="ECO:0000313" key="11">
    <source>
        <dbReference type="Proteomes" id="UP000297280"/>
    </source>
</evidence>
<dbReference type="GO" id="GO:0004601">
    <property type="term" value="F:peroxidase activity"/>
    <property type="evidence" value="ECO:0007669"/>
    <property type="project" value="UniProtKB-KW"/>
</dbReference>
<dbReference type="OrthoDB" id="407298at2759"/>
<evidence type="ECO:0000313" key="10">
    <source>
        <dbReference type="EMBL" id="TGO84733.1"/>
    </source>
</evidence>
<evidence type="ECO:0000256" key="4">
    <source>
        <dbReference type="ARBA" id="ARBA00022723"/>
    </source>
</evidence>
<dbReference type="AlphaFoldDB" id="A0A4Z1KEX4"/>
<keyword evidence="3" id="KW-0349">Heme</keyword>
<accession>A0A4Z1KEX4</accession>
<dbReference type="GO" id="GO:0046872">
    <property type="term" value="F:metal ion binding"/>
    <property type="evidence" value="ECO:0007669"/>
    <property type="project" value="UniProtKB-KW"/>
</dbReference>
<keyword evidence="8" id="KW-0732">Signal</keyword>
<evidence type="ECO:0000256" key="3">
    <source>
        <dbReference type="ARBA" id="ARBA00022617"/>
    </source>
</evidence>
<dbReference type="PROSITE" id="PS51405">
    <property type="entry name" value="HEME_HALOPEROXIDASE"/>
    <property type="match status" value="1"/>
</dbReference>
<keyword evidence="6" id="KW-0408">Iron</keyword>
<dbReference type="Gene3D" id="1.10.489.10">
    <property type="entry name" value="Chloroperoxidase-like"/>
    <property type="match status" value="1"/>
</dbReference>
<feature type="signal peptide" evidence="8">
    <location>
        <begin position="1"/>
        <end position="19"/>
    </location>
</feature>
<evidence type="ECO:0000256" key="5">
    <source>
        <dbReference type="ARBA" id="ARBA00023002"/>
    </source>
</evidence>
<feature type="chain" id="PRO_5021283483" description="Heme haloperoxidase family profile domain-containing protein" evidence="8">
    <location>
        <begin position="20"/>
        <end position="279"/>
    </location>
</feature>
<dbReference type="Proteomes" id="UP000297280">
    <property type="component" value="Unassembled WGS sequence"/>
</dbReference>
<dbReference type="SUPFAM" id="SSF47571">
    <property type="entry name" value="Cloroperoxidase"/>
    <property type="match status" value="1"/>
</dbReference>
<evidence type="ECO:0000256" key="6">
    <source>
        <dbReference type="ARBA" id="ARBA00023004"/>
    </source>
</evidence>
<feature type="domain" description="Heme haloperoxidase family profile" evidence="9">
    <location>
        <begin position="30"/>
        <end position="238"/>
    </location>
</feature>
<keyword evidence="2" id="KW-0575">Peroxidase</keyword>
<dbReference type="Pfam" id="PF01328">
    <property type="entry name" value="Peroxidase_2"/>
    <property type="match status" value="1"/>
</dbReference>
<evidence type="ECO:0000259" key="9">
    <source>
        <dbReference type="PROSITE" id="PS51405"/>
    </source>
</evidence>
<reference evidence="10 11" key="1">
    <citation type="submission" date="2017-12" db="EMBL/GenBank/DDBJ databases">
        <title>Comparative genomics of Botrytis spp.</title>
        <authorList>
            <person name="Valero-Jimenez C.A."/>
            <person name="Tapia P."/>
            <person name="Veloso J."/>
            <person name="Silva-Moreno E."/>
            <person name="Staats M."/>
            <person name="Valdes J.H."/>
            <person name="Van Kan J.A.L."/>
        </authorList>
    </citation>
    <scope>NUCLEOTIDE SEQUENCE [LARGE SCALE GENOMIC DNA]</scope>
    <source>
        <strain evidence="10 11">MUCL3349</strain>
    </source>
</reference>
<comment type="caution">
    <text evidence="10">The sequence shown here is derived from an EMBL/GenBank/DDBJ whole genome shotgun (WGS) entry which is preliminary data.</text>
</comment>
<comment type="similarity">
    <text evidence="7">Belongs to the chloroperoxidase family.</text>
</comment>
<dbReference type="InterPro" id="IPR000028">
    <property type="entry name" value="Chloroperoxidase"/>
</dbReference>
<keyword evidence="4" id="KW-0479">Metal-binding</keyword>
<dbReference type="STRING" id="87229.A0A4Z1KEX4"/>
<comment type="cofactor">
    <cofactor evidence="1">
        <name>heme b</name>
        <dbReference type="ChEBI" id="CHEBI:60344"/>
    </cofactor>
</comment>
<dbReference type="PANTHER" id="PTHR33577">
    <property type="entry name" value="STERIGMATOCYSTIN BIOSYNTHESIS PEROXIDASE STCC-RELATED"/>
    <property type="match status" value="1"/>
</dbReference>
<keyword evidence="11" id="KW-1185">Reference proteome</keyword>
<keyword evidence="5" id="KW-0560">Oxidoreductase</keyword>
<organism evidence="10 11">
    <name type="scientific">Botrytis porri</name>
    <dbReference type="NCBI Taxonomy" id="87229"/>
    <lineage>
        <taxon>Eukaryota</taxon>
        <taxon>Fungi</taxon>
        <taxon>Dikarya</taxon>
        <taxon>Ascomycota</taxon>
        <taxon>Pezizomycotina</taxon>
        <taxon>Leotiomycetes</taxon>
        <taxon>Helotiales</taxon>
        <taxon>Sclerotiniaceae</taxon>
        <taxon>Botrytis</taxon>
    </lineage>
</organism>
<gene>
    <name evidence="10" type="ORF">BPOR_0472g00040</name>
</gene>
<dbReference type="PANTHER" id="PTHR33577:SF7">
    <property type="entry name" value="HEME HALOPEROXIDASE FAMILY PROFILE DOMAIN-CONTAINING PROTEIN"/>
    <property type="match status" value="1"/>
</dbReference>
<dbReference type="EMBL" id="PQXO01000471">
    <property type="protein sequence ID" value="TGO84733.1"/>
    <property type="molecule type" value="Genomic_DNA"/>
</dbReference>
<dbReference type="InterPro" id="IPR036851">
    <property type="entry name" value="Chloroperoxidase-like_sf"/>
</dbReference>
<sequence length="279" mass="31156">MKFNVLPTTLAFGLVTARAHYHQHDAVNDTEGVWIAPTDTDFRGPCPMMNTLANHGFLPRDGRNLTEYNVVKGLNDGLNFNKSLATIMFQQAVPVSPAYPNTTSFTLDDLNRHNVLEHDGSICRSDAYFGNNHVFNQTIFDTTKVYWPSEVLTGQHLVDGKLFRQIISRSTNPNFTFTSTTEAFSLGEMAAPVVAFGDKFAVTANRTLVESWIENERLPVELGWSKLVEEVSLEDITYVTQYLGNLTTVQSDIVLTPKDQVIAHAKSMGHWGISISRNQ</sequence>
<evidence type="ECO:0000256" key="1">
    <source>
        <dbReference type="ARBA" id="ARBA00001970"/>
    </source>
</evidence>
<evidence type="ECO:0000256" key="2">
    <source>
        <dbReference type="ARBA" id="ARBA00022559"/>
    </source>
</evidence>
<evidence type="ECO:0000256" key="7">
    <source>
        <dbReference type="ARBA" id="ARBA00025795"/>
    </source>
</evidence>
<evidence type="ECO:0000256" key="8">
    <source>
        <dbReference type="SAM" id="SignalP"/>
    </source>
</evidence>
<name>A0A4Z1KEX4_9HELO</name>
<proteinExistence type="inferred from homology"/>